<protein>
    <submittedName>
        <fullName evidence="1">Uncharacterized protein</fullName>
    </submittedName>
</protein>
<keyword evidence="2" id="KW-1185">Reference proteome</keyword>
<gene>
    <name evidence="1" type="ORF">C7455_101230</name>
</gene>
<evidence type="ECO:0000313" key="1">
    <source>
        <dbReference type="EMBL" id="PWK62204.1"/>
    </source>
</evidence>
<accession>A0A316GMQ5</accession>
<name>A0A316GMQ5_9RHOB</name>
<reference evidence="1 2" key="1">
    <citation type="submission" date="2018-05" db="EMBL/GenBank/DDBJ databases">
        <title>Genomic Encyclopedia of Type Strains, Phase IV (KMG-IV): sequencing the most valuable type-strain genomes for metagenomic binning, comparative biology and taxonomic classification.</title>
        <authorList>
            <person name="Goeker M."/>
        </authorList>
    </citation>
    <scope>NUCLEOTIDE SEQUENCE [LARGE SCALE GENOMIC DNA]</scope>
    <source>
        <strain evidence="1 2">DSM 16097</strain>
    </source>
</reference>
<sequence length="119" mass="13569">MGAIAAWPELRNFALSLGLPQVEDAVSWGNPNLKAHGKLWCWWSPYVDAAVFKGRIEEREALRAADPATFLHHDHYAKHGLILVAAGRIERDWAEARLRRTWEEMAPKRWLATWKAGQG</sequence>
<dbReference type="AlphaFoldDB" id="A0A316GMQ5"/>
<dbReference type="OrthoDB" id="954305at2"/>
<dbReference type="Proteomes" id="UP000245708">
    <property type="component" value="Unassembled WGS sequence"/>
</dbReference>
<proteinExistence type="predicted"/>
<evidence type="ECO:0000313" key="2">
    <source>
        <dbReference type="Proteomes" id="UP000245708"/>
    </source>
</evidence>
<comment type="caution">
    <text evidence="1">The sequence shown here is derived from an EMBL/GenBank/DDBJ whole genome shotgun (WGS) entry which is preliminary data.</text>
</comment>
<dbReference type="EMBL" id="QGGW01000001">
    <property type="protein sequence ID" value="PWK62204.1"/>
    <property type="molecule type" value="Genomic_DNA"/>
</dbReference>
<dbReference type="InterPro" id="IPR058532">
    <property type="entry name" value="YjbR/MT2646/Rv2570-like"/>
</dbReference>
<dbReference type="Pfam" id="PF04237">
    <property type="entry name" value="YjbR"/>
    <property type="match status" value="1"/>
</dbReference>
<organism evidence="1 2">
    <name type="scientific">Roseicyclus mahoneyensis</name>
    <dbReference type="NCBI Taxonomy" id="164332"/>
    <lineage>
        <taxon>Bacteria</taxon>
        <taxon>Pseudomonadati</taxon>
        <taxon>Pseudomonadota</taxon>
        <taxon>Alphaproteobacteria</taxon>
        <taxon>Rhodobacterales</taxon>
        <taxon>Roseobacteraceae</taxon>
        <taxon>Roseicyclus</taxon>
    </lineage>
</organism>
<dbReference type="RefSeq" id="WP_109664369.1">
    <property type="nucleotide sequence ID" value="NZ_QGGW01000001.1"/>
</dbReference>